<evidence type="ECO:0000256" key="5">
    <source>
        <dbReference type="ARBA" id="ARBA00022723"/>
    </source>
</evidence>
<dbReference type="GO" id="GO:0051996">
    <property type="term" value="F:squalene synthase [NAD(P)H] activity"/>
    <property type="evidence" value="ECO:0007669"/>
    <property type="project" value="UniProtKB-UniRule"/>
</dbReference>
<dbReference type="Proteomes" id="UP000256970">
    <property type="component" value="Unassembled WGS sequence"/>
</dbReference>
<dbReference type="AlphaFoldDB" id="A0A383WHL6"/>
<dbReference type="PROSITE" id="PS01044">
    <property type="entry name" value="SQUALEN_PHYTOEN_SYN_1"/>
    <property type="match status" value="1"/>
</dbReference>
<dbReference type="SFLD" id="SFLDG01018">
    <property type="entry name" value="Squalene/Phytoene_Synthase_Lik"/>
    <property type="match status" value="1"/>
</dbReference>
<dbReference type="Pfam" id="PF00494">
    <property type="entry name" value="SQS_PSY"/>
    <property type="match status" value="1"/>
</dbReference>
<dbReference type="InterPro" id="IPR008949">
    <property type="entry name" value="Isoprenoid_synthase_dom_sf"/>
</dbReference>
<keyword evidence="9" id="KW-1185">Reference proteome</keyword>
<reference evidence="8 9" key="1">
    <citation type="submission" date="2016-10" db="EMBL/GenBank/DDBJ databases">
        <authorList>
            <person name="Cai Z."/>
        </authorList>
    </citation>
    <scope>NUCLEOTIDE SEQUENCE [LARGE SCALE GENOMIC DNA]</scope>
</reference>
<sequence length="467" mass="52272">MGKLGDILAHPEELLPLIRIYAATKKATQLPEDPKLAFCYDMLNRVSRSFAIVIQQLPNPLRDAICVFYLVLRALDTVEDDMAIDNKVKIPALLAFHESIYDRGFTMQCGYGHYVRLMEHLGTVIDVFLGLEPHFQEVIADITQRMGEGMAEFIQRDVETIADYDLYCHYVAGLVGVGLSQLFASSGLESASYARAEVLSNHMGLFLQKTNIIRDYLEDINEEPAPRMFWPHEIWGQYGDSLEDFKQPGNRRQAVQCLNHLVCNALQHLPHCIKYMQGLRDRDVFRFCAIPQIMAIGTLALCYNNGAIFEGVVKLRRGLTARVFDECDGMGELYGWFTQFLQALQEKALLAVDKADPTREILLDLVSSNLQHCESELTRIKSEQPRKLPTQQRLMDASLLLLTGAWFYRAWELGSSSGSSGSSMAGVWGLLDGAGGVLPAGYDGLEKALVLMLLLAAVSRMVLVRLG</sequence>
<evidence type="ECO:0000256" key="7">
    <source>
        <dbReference type="RuleBase" id="RU368088"/>
    </source>
</evidence>
<comment type="catalytic activity">
    <reaction evidence="7">
        <text>2 (2E,6E)-farnesyl diphosphate + NADH + H(+) = squalene + 2 diphosphate + NAD(+)</text>
        <dbReference type="Rhea" id="RHEA:32299"/>
        <dbReference type="ChEBI" id="CHEBI:15378"/>
        <dbReference type="ChEBI" id="CHEBI:15440"/>
        <dbReference type="ChEBI" id="CHEBI:33019"/>
        <dbReference type="ChEBI" id="CHEBI:57540"/>
        <dbReference type="ChEBI" id="CHEBI:57945"/>
        <dbReference type="ChEBI" id="CHEBI:175763"/>
        <dbReference type="EC" id="2.5.1.21"/>
    </reaction>
</comment>
<keyword evidence="4 7" id="KW-0808">Transferase</keyword>
<dbReference type="EMBL" id="FNXT01001265">
    <property type="protein sequence ID" value="SZX76753.1"/>
    <property type="molecule type" value="Genomic_DNA"/>
</dbReference>
<dbReference type="SUPFAM" id="SSF48576">
    <property type="entry name" value="Terpenoid synthases"/>
    <property type="match status" value="1"/>
</dbReference>
<evidence type="ECO:0000256" key="1">
    <source>
        <dbReference type="ARBA" id="ARBA00001946"/>
    </source>
</evidence>
<dbReference type="PANTHER" id="PTHR11626:SF2">
    <property type="entry name" value="SQUALENE SYNTHASE"/>
    <property type="match status" value="1"/>
</dbReference>
<comment type="function">
    <text evidence="7">Catalyzes the condensation of 2 farnesyl pyrophosphate (FPP) moieties to form squalene.</text>
</comment>
<dbReference type="InterPro" id="IPR006449">
    <property type="entry name" value="Squal_synth-like"/>
</dbReference>
<dbReference type="PANTHER" id="PTHR11626">
    <property type="entry name" value="FARNESYL-DIPHOSPHATE FARNESYLTRANSFERASE"/>
    <property type="match status" value="1"/>
</dbReference>
<proteinExistence type="inferred from homology"/>
<keyword evidence="6" id="KW-0460">Magnesium</keyword>
<evidence type="ECO:0000256" key="3">
    <source>
        <dbReference type="ARBA" id="ARBA00012373"/>
    </source>
</evidence>
<dbReference type="Gene3D" id="1.10.600.10">
    <property type="entry name" value="Farnesyl Diphosphate Synthase"/>
    <property type="match status" value="1"/>
</dbReference>
<gene>
    <name evidence="8" type="ORF">BQ4739_LOCUS17125</name>
</gene>
<evidence type="ECO:0000256" key="4">
    <source>
        <dbReference type="ARBA" id="ARBA00022679"/>
    </source>
</evidence>
<dbReference type="GO" id="GO:0005789">
    <property type="term" value="C:endoplasmic reticulum membrane"/>
    <property type="evidence" value="ECO:0007669"/>
    <property type="project" value="TreeGrafter"/>
</dbReference>
<dbReference type="EC" id="2.5.1.21" evidence="3 7"/>
<organism evidence="8 9">
    <name type="scientific">Tetradesmus obliquus</name>
    <name type="common">Green alga</name>
    <name type="synonym">Acutodesmus obliquus</name>
    <dbReference type="NCBI Taxonomy" id="3088"/>
    <lineage>
        <taxon>Eukaryota</taxon>
        <taxon>Viridiplantae</taxon>
        <taxon>Chlorophyta</taxon>
        <taxon>core chlorophytes</taxon>
        <taxon>Chlorophyceae</taxon>
        <taxon>CS clade</taxon>
        <taxon>Sphaeropleales</taxon>
        <taxon>Scenedesmaceae</taxon>
        <taxon>Tetradesmus</taxon>
    </lineage>
</organism>
<accession>A0A383WHL6</accession>
<evidence type="ECO:0000256" key="6">
    <source>
        <dbReference type="ARBA" id="ARBA00022842"/>
    </source>
</evidence>
<protein>
    <recommendedName>
        <fullName evidence="3 7">Squalene synthase</fullName>
        <ecNumber evidence="3 7">2.5.1.21</ecNumber>
    </recommendedName>
</protein>
<evidence type="ECO:0000256" key="2">
    <source>
        <dbReference type="ARBA" id="ARBA00006251"/>
    </source>
</evidence>
<dbReference type="PROSITE" id="PS01045">
    <property type="entry name" value="SQUALEN_PHYTOEN_SYN_2"/>
    <property type="match status" value="1"/>
</dbReference>
<dbReference type="FunFam" id="1.10.600.10:FF:000023">
    <property type="entry name" value="Squalene synthase"/>
    <property type="match status" value="1"/>
</dbReference>
<name>A0A383WHL6_TETOB</name>
<dbReference type="NCBIfam" id="TIGR01559">
    <property type="entry name" value="squal_synth"/>
    <property type="match status" value="1"/>
</dbReference>
<dbReference type="CDD" id="cd00683">
    <property type="entry name" value="Trans_IPPS_HH"/>
    <property type="match status" value="1"/>
</dbReference>
<comment type="cofactor">
    <cofactor evidence="1 7">
        <name>Mg(2+)</name>
        <dbReference type="ChEBI" id="CHEBI:18420"/>
    </cofactor>
</comment>
<dbReference type="InterPro" id="IPR019845">
    <property type="entry name" value="Squalene/phytoene_synthase_CS"/>
</dbReference>
<comment type="similarity">
    <text evidence="2 7">Belongs to the phytoene/squalene synthase family.</text>
</comment>
<comment type="catalytic activity">
    <reaction evidence="7">
        <text>2 (2E,6E)-farnesyl diphosphate + NADPH + H(+) = squalene + 2 diphosphate + NADP(+)</text>
        <dbReference type="Rhea" id="RHEA:32295"/>
        <dbReference type="ChEBI" id="CHEBI:15378"/>
        <dbReference type="ChEBI" id="CHEBI:15440"/>
        <dbReference type="ChEBI" id="CHEBI:33019"/>
        <dbReference type="ChEBI" id="CHEBI:57783"/>
        <dbReference type="ChEBI" id="CHEBI:58349"/>
        <dbReference type="ChEBI" id="CHEBI:175763"/>
        <dbReference type="EC" id="2.5.1.21"/>
    </reaction>
</comment>
<dbReference type="GO" id="GO:0055056">
    <property type="term" value="F:D-glucose transmembrane transporter activity"/>
    <property type="evidence" value="ECO:0007669"/>
    <property type="project" value="UniProtKB-UniRule"/>
</dbReference>
<dbReference type="GO" id="GO:0016126">
    <property type="term" value="P:sterol biosynthetic process"/>
    <property type="evidence" value="ECO:0007669"/>
    <property type="project" value="UniProtKB-ARBA"/>
</dbReference>
<dbReference type="GO" id="GO:0046872">
    <property type="term" value="F:metal ion binding"/>
    <property type="evidence" value="ECO:0007669"/>
    <property type="project" value="UniProtKB-KW"/>
</dbReference>
<evidence type="ECO:0000313" key="8">
    <source>
        <dbReference type="EMBL" id="SZX76753.1"/>
    </source>
</evidence>
<dbReference type="STRING" id="3088.A0A383WHL6"/>
<dbReference type="InterPro" id="IPR033904">
    <property type="entry name" value="Trans_IPPS_HH"/>
</dbReference>
<dbReference type="InterPro" id="IPR002060">
    <property type="entry name" value="Squ/phyt_synthse"/>
</dbReference>
<keyword evidence="5" id="KW-0479">Metal-binding</keyword>
<dbReference type="GO" id="GO:0045338">
    <property type="term" value="P:farnesyl diphosphate metabolic process"/>
    <property type="evidence" value="ECO:0007669"/>
    <property type="project" value="InterPro"/>
</dbReference>
<dbReference type="SFLD" id="SFLDS00005">
    <property type="entry name" value="Isoprenoid_Synthase_Type_I"/>
    <property type="match status" value="1"/>
</dbReference>
<evidence type="ECO:0000313" key="9">
    <source>
        <dbReference type="Proteomes" id="UP000256970"/>
    </source>
</evidence>
<dbReference type="InterPro" id="IPR044844">
    <property type="entry name" value="Trans_IPPS_euk-type"/>
</dbReference>